<organism evidence="1 2">
    <name type="scientific">Vibrio natriegens NBRC 15636 = ATCC 14048 = DSM 759</name>
    <dbReference type="NCBI Taxonomy" id="1219067"/>
    <lineage>
        <taxon>Bacteria</taxon>
        <taxon>Pseudomonadati</taxon>
        <taxon>Pseudomonadota</taxon>
        <taxon>Gammaproteobacteria</taxon>
        <taxon>Vibrionales</taxon>
        <taxon>Vibrionaceae</taxon>
        <taxon>Vibrio</taxon>
    </lineage>
</organism>
<evidence type="ECO:0000313" key="1">
    <source>
        <dbReference type="EMBL" id="ANQ13945.1"/>
    </source>
</evidence>
<reference evidence="1 2" key="1">
    <citation type="submission" date="2016-07" db="EMBL/GenBank/DDBJ databases">
        <title>Developing Vibrio natriegens as a novel, fast-growing host for biotechnology.</title>
        <authorList>
            <person name="Weinstock M.T."/>
            <person name="Hesek E.D."/>
            <person name="Wilson C.M."/>
            <person name="Gibson D.G."/>
        </authorList>
    </citation>
    <scope>NUCLEOTIDE SEQUENCE [LARGE SCALE GENOMIC DNA]</scope>
    <source>
        <strain evidence="1 2">ATCC 14048</strain>
    </source>
</reference>
<sequence length="230" mass="26377">MFFILSLCFCGTLSAHERDSGTSLEVLVGASLGYRTIEISERESVMEVAEFQTDGLNVSPSISLRTEPKYIWQDRNWSYTFSADFFTSKFDKQVVGDGGGYNRVIQNKGTKIEGLSLYFTPIIYYQFRREKPEGWQYRVGVGAGLGYQDHNGEFLITNRVHPNYGKVRKINHSKLGLSTGIYAEAKYKRHHIVFNGDLITNALSGDDYRYVENHVSITYRYQIYSFSLDF</sequence>
<protein>
    <recommendedName>
        <fullName evidence="3">Outer membrane protein beta-barrel domain-containing protein</fullName>
    </recommendedName>
</protein>
<evidence type="ECO:0000313" key="2">
    <source>
        <dbReference type="Proteomes" id="UP000092741"/>
    </source>
</evidence>
<dbReference type="AlphaFoldDB" id="A0AAN0Y6A5"/>
<keyword evidence="2" id="KW-1185">Reference proteome</keyword>
<gene>
    <name evidence="1" type="ORF">BA890_00430</name>
</gene>
<name>A0AAN0Y6A5_VIBNA</name>
<evidence type="ECO:0008006" key="3">
    <source>
        <dbReference type="Google" id="ProtNLM"/>
    </source>
</evidence>
<proteinExistence type="predicted"/>
<dbReference type="Proteomes" id="UP000092741">
    <property type="component" value="Chromosome 1"/>
</dbReference>
<dbReference type="EMBL" id="CP016345">
    <property type="protein sequence ID" value="ANQ13945.1"/>
    <property type="molecule type" value="Genomic_DNA"/>
</dbReference>
<accession>A0AAN0Y6A5</accession>
<dbReference type="KEGG" id="vna:PN96_12900"/>